<feature type="non-terminal residue" evidence="3">
    <location>
        <position position="1"/>
    </location>
</feature>
<reference evidence="3" key="2">
    <citation type="submission" date="2020-04" db="EMBL/GenBank/DDBJ databases">
        <authorList>
            <consortium name="NCBI Genome Project"/>
        </authorList>
    </citation>
    <scope>NUCLEOTIDE SEQUENCE</scope>
    <source>
        <strain evidence="3">CBS 342.82</strain>
    </source>
</reference>
<evidence type="ECO:0000256" key="1">
    <source>
        <dbReference type="SAM" id="MobiDB-lite"/>
    </source>
</evidence>
<accession>A0A6J3LTN4</accession>
<sequence>RTAHSRMFPKKHSFSYSYLYVGIPIGIKGRIGNVLSVDSPSPAWFDIRSADYLDRSTSQQTLGEKLKQYLQTQGVDERDYEFAYLVTAPRFLGYSFNPVSFWYLYDEDTNLKYMVLEVNNTFDERRMYLLKAGRGAAALDDFDVGETKGDQSSTKTVVFTNSWSKDFHVSPFNSRNGSYSLRAVDPLASLERTGRVQIDNTIVLKSSENHPKIIARVFSTDAPLEPTTITALQLSRFIATWWWVGLATLPRILWEAQKLFFRRKLEIFYRPEVTSSSIGRPYTDEEWDLEEFFRAFLIHTVETSREPLRVIYEPAHNAHREIVLYSPTYSTSLSSSSSSSSPSNNKSRHNNNNANNNQPKPSRAHVLDHTLTIKILTPAFYTRLLHHPSIGSAFEAEGSSPATHEKARTALFSSGGGGGPGPQSMEIFLRAVRDADVQLQLRHPRTGWLESLRWGILKGLRCPPAKPAYPRPEEEEEGEEDEADVASAAAAAAAAASGDVAPAPPSFSELDRFMQHSPGNLDASSRKAYLSLATKLFLAERYAGGLPAVIDLLDALLR</sequence>
<evidence type="ECO:0000313" key="3">
    <source>
        <dbReference type="RefSeq" id="XP_033455675.1"/>
    </source>
</evidence>
<feature type="non-terminal residue" evidence="3">
    <location>
        <position position="558"/>
    </location>
</feature>
<protein>
    <recommendedName>
        <fullName evidence="4">DUF1365-domain-containing protein</fullName>
    </recommendedName>
</protein>
<gene>
    <name evidence="3" type="ORF">K489DRAFT_300485</name>
</gene>
<dbReference type="OrthoDB" id="3340520at2759"/>
<feature type="compositionally biased region" description="Acidic residues" evidence="1">
    <location>
        <begin position="473"/>
        <end position="484"/>
    </location>
</feature>
<reference evidence="3" key="3">
    <citation type="submission" date="2025-08" db="UniProtKB">
        <authorList>
            <consortium name="RefSeq"/>
        </authorList>
    </citation>
    <scope>IDENTIFICATION</scope>
    <source>
        <strain evidence="3">CBS 342.82</strain>
    </source>
</reference>
<dbReference type="InterPro" id="IPR010775">
    <property type="entry name" value="DUF1365"/>
</dbReference>
<dbReference type="Proteomes" id="UP000504637">
    <property type="component" value="Unplaced"/>
</dbReference>
<proteinExistence type="predicted"/>
<dbReference type="PANTHER" id="PTHR33973:SF4">
    <property type="entry name" value="OS07G0153300 PROTEIN"/>
    <property type="match status" value="1"/>
</dbReference>
<dbReference type="PANTHER" id="PTHR33973">
    <property type="entry name" value="OS07G0153300 PROTEIN"/>
    <property type="match status" value="1"/>
</dbReference>
<feature type="region of interest" description="Disordered" evidence="1">
    <location>
        <begin position="334"/>
        <end position="363"/>
    </location>
</feature>
<dbReference type="AlphaFoldDB" id="A0A6J3LTN4"/>
<name>A0A6J3LTN4_9PEZI</name>
<feature type="region of interest" description="Disordered" evidence="1">
    <location>
        <begin position="465"/>
        <end position="484"/>
    </location>
</feature>
<feature type="compositionally biased region" description="Low complexity" evidence="1">
    <location>
        <begin position="334"/>
        <end position="357"/>
    </location>
</feature>
<dbReference type="GeneID" id="54358203"/>
<keyword evidence="2" id="KW-1185">Reference proteome</keyword>
<reference evidence="3" key="1">
    <citation type="submission" date="2020-01" db="EMBL/GenBank/DDBJ databases">
        <authorList>
            <consortium name="DOE Joint Genome Institute"/>
            <person name="Haridas S."/>
            <person name="Albert R."/>
            <person name="Binder M."/>
            <person name="Bloem J."/>
            <person name="Labutti K."/>
            <person name="Salamov A."/>
            <person name="Andreopoulos B."/>
            <person name="Baker S.E."/>
            <person name="Barry K."/>
            <person name="Bills G."/>
            <person name="Bluhm B.H."/>
            <person name="Cannon C."/>
            <person name="Castanera R."/>
            <person name="Culley D.E."/>
            <person name="Daum C."/>
            <person name="Ezra D."/>
            <person name="Gonzalez J.B."/>
            <person name="Henrissat B."/>
            <person name="Kuo A."/>
            <person name="Liang C."/>
            <person name="Lipzen A."/>
            <person name="Lutzoni F."/>
            <person name="Magnuson J."/>
            <person name="Mondo S."/>
            <person name="Nolan M."/>
            <person name="Ohm R."/>
            <person name="Pangilinan J."/>
            <person name="Park H.-J."/>
            <person name="Ramirez L."/>
            <person name="Alfaro M."/>
            <person name="Sun H."/>
            <person name="Tritt A."/>
            <person name="Yoshinaga Y."/>
            <person name="Zwiers L.-H."/>
            <person name="Turgeon B.G."/>
            <person name="Goodwin S.B."/>
            <person name="Spatafora J.W."/>
            <person name="Crous P.W."/>
            <person name="Grigoriev I.V."/>
        </authorList>
    </citation>
    <scope>NUCLEOTIDE SEQUENCE</scope>
    <source>
        <strain evidence="3">CBS 342.82</strain>
    </source>
</reference>
<evidence type="ECO:0000313" key="2">
    <source>
        <dbReference type="Proteomes" id="UP000504637"/>
    </source>
</evidence>
<dbReference type="Pfam" id="PF07103">
    <property type="entry name" value="DUF1365"/>
    <property type="match status" value="1"/>
</dbReference>
<dbReference type="RefSeq" id="XP_033455675.1">
    <property type="nucleotide sequence ID" value="XM_033600403.1"/>
</dbReference>
<evidence type="ECO:0008006" key="4">
    <source>
        <dbReference type="Google" id="ProtNLM"/>
    </source>
</evidence>
<organism evidence="3">
    <name type="scientific">Dissoconium aciculare CBS 342.82</name>
    <dbReference type="NCBI Taxonomy" id="1314786"/>
    <lineage>
        <taxon>Eukaryota</taxon>
        <taxon>Fungi</taxon>
        <taxon>Dikarya</taxon>
        <taxon>Ascomycota</taxon>
        <taxon>Pezizomycotina</taxon>
        <taxon>Dothideomycetes</taxon>
        <taxon>Dothideomycetidae</taxon>
        <taxon>Mycosphaerellales</taxon>
        <taxon>Dissoconiaceae</taxon>
        <taxon>Dissoconium</taxon>
    </lineage>
</organism>